<evidence type="ECO:0000313" key="1">
    <source>
        <dbReference type="EMBL" id="AKS25404.1"/>
    </source>
</evidence>
<dbReference type="EMBL" id="KR091910">
    <property type="protein sequence ID" value="AKS25404.1"/>
    <property type="molecule type" value="Genomic_DNA"/>
</dbReference>
<gene>
    <name evidence="1" type="ORF">clas61</name>
</gene>
<dbReference type="SUPFAM" id="SSF50353">
    <property type="entry name" value="Cytokine"/>
    <property type="match status" value="1"/>
</dbReference>
<name>A0A0K0WS70_9BBAC</name>
<evidence type="ECO:0000313" key="2">
    <source>
        <dbReference type="Proteomes" id="UP000232791"/>
    </source>
</evidence>
<keyword evidence="2" id="KW-1185">Reference proteome</keyword>
<proteinExistence type="predicted"/>
<protein>
    <submittedName>
        <fullName evidence="1">Fgf-1</fullName>
    </submittedName>
</protein>
<sequence length="228" mass="27041">MYFLFIIFTVCYTPSLVYGYYGTLSPDNRLENRFCLMATTNTIAVRRFDDVECKPIMFNVHKHNDNLVLNFKNYNNVCNYLCIDKCGQVYHESVFYKEDCLLTTSALEHIETLSVYRGNYSDFFAAHDYYVTALSMQPGDSVQRQHNMLALKFQYVDKKKVCPLILEPTKTTHECTEYQTRDDHNKYINRRHYRDYSFWAKLLIFFGAIEYVVPTNSTLLSYMEYNKN</sequence>
<dbReference type="InterPro" id="IPR008996">
    <property type="entry name" value="IL1/FGF"/>
</dbReference>
<dbReference type="Proteomes" id="UP000232791">
    <property type="component" value="Segment"/>
</dbReference>
<organism evidence="1 2">
    <name type="scientific">Clostera anastomosis granulovirus B</name>
    <dbReference type="NCBI Taxonomy" id="1986290"/>
    <lineage>
        <taxon>Viruses</taxon>
        <taxon>Viruses incertae sedis</taxon>
        <taxon>Naldaviricetes</taxon>
        <taxon>Lefavirales</taxon>
        <taxon>Baculoviridae</taxon>
        <taxon>Betabaculovirus</taxon>
        <taxon>Betabaculovirus alterclanastomosis</taxon>
    </lineage>
</organism>
<dbReference type="OrthoDB" id="22786at10239"/>
<reference evidence="1 2" key="1">
    <citation type="journal article" date="2015" name="PLoS ONE">
        <title>The Complete Genome of a New Betabaculovirus from Clostera anastomosis.</title>
        <authorList>
            <person name="Yin F."/>
            <person name="Zhu Z."/>
            <person name="Liu X."/>
            <person name="Hou D."/>
            <person name="Wang J."/>
            <person name="Zhang L."/>
            <person name="Wang M."/>
            <person name="Kou Z."/>
            <person name="Wang H."/>
            <person name="Deng F."/>
            <person name="Hu Z."/>
        </authorList>
    </citation>
    <scope>NUCLEOTIDE SEQUENCE [LARGE SCALE GENOMIC DNA]</scope>
    <source>
        <strain evidence="1 2">ClasGV-B</strain>
    </source>
</reference>
<accession>A0A0K0WS70</accession>